<dbReference type="InterPro" id="IPR040202">
    <property type="entry name" value="Brl1/Brr6"/>
</dbReference>
<evidence type="ECO:0000313" key="5">
    <source>
        <dbReference type="Proteomes" id="UP001059546"/>
    </source>
</evidence>
<dbReference type="EMBL" id="CP075151">
    <property type="protein sequence ID" value="UTX43187.1"/>
    <property type="molecule type" value="Genomic_DNA"/>
</dbReference>
<feature type="transmembrane region" description="Helical" evidence="1">
    <location>
        <begin position="185"/>
        <end position="203"/>
    </location>
</feature>
<accession>A0A9Q9C9W7</accession>
<dbReference type="GO" id="GO:0006998">
    <property type="term" value="P:nuclear envelope organization"/>
    <property type="evidence" value="ECO:0007669"/>
    <property type="project" value="InterPro"/>
</dbReference>
<keyword evidence="1" id="KW-0812">Transmembrane</keyword>
<evidence type="ECO:0000313" key="6">
    <source>
        <dbReference type="Proteomes" id="UP001217963"/>
    </source>
</evidence>
<reference evidence="4 6" key="2">
    <citation type="submission" date="2023-02" db="EMBL/GenBank/DDBJ databases">
        <title>Encephalitozoon hellem ATCC 50451 complete genome.</title>
        <authorList>
            <person name="Mascarenhas dos Santos A.C."/>
            <person name="Julian A.T."/>
            <person name="Pombert J.-F."/>
        </authorList>
    </citation>
    <scope>NUCLEOTIDE SEQUENCE [LARGE SCALE GENOMIC DNA]</scope>
    <source>
        <strain evidence="4 6">ATCC 50451</strain>
    </source>
</reference>
<name>A0A9Q9C9W7_ENCHE</name>
<dbReference type="Proteomes" id="UP001059546">
    <property type="component" value="Chromosome V"/>
</dbReference>
<keyword evidence="1" id="KW-0472">Membrane</keyword>
<dbReference type="Pfam" id="PF10104">
    <property type="entry name" value="Brr6_like_C_C"/>
    <property type="match status" value="1"/>
</dbReference>
<evidence type="ECO:0000256" key="1">
    <source>
        <dbReference type="SAM" id="Phobius"/>
    </source>
</evidence>
<dbReference type="Proteomes" id="UP001217963">
    <property type="component" value="Chromosome V"/>
</dbReference>
<dbReference type="AlphaFoldDB" id="A0A9Q9C9W7"/>
<protein>
    <submittedName>
        <fullName evidence="3">Di-sulfide bridge nucleocytoplasmic transport domain-containing protein</fullName>
    </submittedName>
</protein>
<reference evidence="3" key="1">
    <citation type="submission" date="2021-05" db="EMBL/GenBank/DDBJ databases">
        <title>Encephalitozoon hellem ATCC 50604 Complete Genome.</title>
        <authorList>
            <person name="Mascarenhas dos Santos A.C."/>
            <person name="Julian A.T."/>
            <person name="Pombert J.-F."/>
        </authorList>
    </citation>
    <scope>NUCLEOTIDE SEQUENCE</scope>
    <source>
        <strain evidence="3">ATCC 50604</strain>
    </source>
</reference>
<dbReference type="PANTHER" id="PTHR28136:SF1">
    <property type="entry name" value="NUCLEUS EXPORT PROTEIN BRL1"/>
    <property type="match status" value="1"/>
</dbReference>
<dbReference type="PANTHER" id="PTHR28136">
    <property type="entry name" value="NUCLEUS EXPORT PROTEIN BRR6"/>
    <property type="match status" value="1"/>
</dbReference>
<dbReference type="GO" id="GO:0055088">
    <property type="term" value="P:lipid homeostasis"/>
    <property type="evidence" value="ECO:0007669"/>
    <property type="project" value="InterPro"/>
</dbReference>
<proteinExistence type="predicted"/>
<dbReference type="OrthoDB" id="5961at2759"/>
<organism evidence="3 5">
    <name type="scientific">Encephalitozoon hellem</name>
    <name type="common">Microsporidian parasite</name>
    <dbReference type="NCBI Taxonomy" id="27973"/>
    <lineage>
        <taxon>Eukaryota</taxon>
        <taxon>Fungi</taxon>
        <taxon>Fungi incertae sedis</taxon>
        <taxon>Microsporidia</taxon>
        <taxon>Unikaryonidae</taxon>
        <taxon>Encephalitozoon</taxon>
    </lineage>
</organism>
<keyword evidence="1" id="KW-1133">Transmembrane helix</keyword>
<dbReference type="InterPro" id="IPR018767">
    <property type="entry name" value="Brl1/Brr6_dom"/>
</dbReference>
<feature type="domain" description="Brl1/Brr6" evidence="2">
    <location>
        <begin position="79"/>
        <end position="204"/>
    </location>
</feature>
<dbReference type="GO" id="GO:0031965">
    <property type="term" value="C:nuclear membrane"/>
    <property type="evidence" value="ECO:0007669"/>
    <property type="project" value="InterPro"/>
</dbReference>
<evidence type="ECO:0000313" key="3">
    <source>
        <dbReference type="EMBL" id="UTX43187.1"/>
    </source>
</evidence>
<evidence type="ECO:0000259" key="2">
    <source>
        <dbReference type="SMART" id="SM01042"/>
    </source>
</evidence>
<dbReference type="EMBL" id="CP119066">
    <property type="protein sequence ID" value="WEL38644.1"/>
    <property type="molecule type" value="Genomic_DNA"/>
</dbReference>
<gene>
    <name evidence="3" type="ORF">GPU96_05g09280</name>
    <name evidence="4" type="ORF">PFJ87_05g01140</name>
</gene>
<feature type="transmembrane region" description="Helical" evidence="1">
    <location>
        <begin position="82"/>
        <end position="104"/>
    </location>
</feature>
<dbReference type="SMART" id="SM01042">
    <property type="entry name" value="Brr6_like_C_C"/>
    <property type="match status" value="1"/>
</dbReference>
<evidence type="ECO:0000313" key="4">
    <source>
        <dbReference type="EMBL" id="WEL38644.1"/>
    </source>
</evidence>
<keyword evidence="6" id="KW-1185">Reference proteome</keyword>
<sequence>MEGKTPMDVEHELGWKCESKQRDGRCVHLSPLKKRKIDAETTKERHTQIVKCLNDGKRPVAKKAKWFSAASAARLPMMAIGYLHLVLNLVVIAFVCYVILYVLVGLERDMRYRIINRRTQIRQQIEEAKALYKINKCDPATRVPAIEELCNKWECVIKNGYWSVGYTRIIAEVFGDVMDGFIRKFSIRSSLTIGFFFVLFLMFRRTSKT</sequence>